<dbReference type="RefSeq" id="WP_387347805.1">
    <property type="nucleotide sequence ID" value="NZ_JBIAXI010000043.1"/>
</dbReference>
<evidence type="ECO:0000313" key="2">
    <source>
        <dbReference type="Proteomes" id="UP001602119"/>
    </source>
</evidence>
<dbReference type="Proteomes" id="UP001602119">
    <property type="component" value="Unassembled WGS sequence"/>
</dbReference>
<comment type="caution">
    <text evidence="1">The sequence shown here is derived from an EMBL/GenBank/DDBJ whole genome shotgun (WGS) entry which is preliminary data.</text>
</comment>
<accession>A0ABW6VIC8</accession>
<keyword evidence="2" id="KW-1185">Reference proteome</keyword>
<sequence>MPKYKYLIGTNPNNAQVVYMSWAEVKELAAERSMRRDVYVSREDGDGIKRWMWRRRVLLRHWTE</sequence>
<proteinExistence type="predicted"/>
<name>A0ABW6VIC8_MICFU</name>
<organism evidence="1 2">
    <name type="scientific">Microtetraspora fusca</name>
    <dbReference type="NCBI Taxonomy" id="1997"/>
    <lineage>
        <taxon>Bacteria</taxon>
        <taxon>Bacillati</taxon>
        <taxon>Actinomycetota</taxon>
        <taxon>Actinomycetes</taxon>
        <taxon>Streptosporangiales</taxon>
        <taxon>Streptosporangiaceae</taxon>
        <taxon>Microtetraspora</taxon>
    </lineage>
</organism>
<protein>
    <submittedName>
        <fullName evidence="1">Uncharacterized protein</fullName>
    </submittedName>
</protein>
<evidence type="ECO:0000313" key="1">
    <source>
        <dbReference type="EMBL" id="MFF4779119.1"/>
    </source>
</evidence>
<dbReference type="EMBL" id="JBIAXI010000043">
    <property type="protein sequence ID" value="MFF4779119.1"/>
    <property type="molecule type" value="Genomic_DNA"/>
</dbReference>
<reference evidence="1 2" key="1">
    <citation type="submission" date="2024-10" db="EMBL/GenBank/DDBJ databases">
        <title>The Natural Products Discovery Center: Release of the First 8490 Sequenced Strains for Exploring Actinobacteria Biosynthetic Diversity.</title>
        <authorList>
            <person name="Kalkreuter E."/>
            <person name="Kautsar S.A."/>
            <person name="Yang D."/>
            <person name="Bader C.D."/>
            <person name="Teijaro C.N."/>
            <person name="Fluegel L."/>
            <person name="Davis C.M."/>
            <person name="Simpson J.R."/>
            <person name="Lauterbach L."/>
            <person name="Steele A.D."/>
            <person name="Gui C."/>
            <person name="Meng S."/>
            <person name="Li G."/>
            <person name="Viehrig K."/>
            <person name="Ye F."/>
            <person name="Su P."/>
            <person name="Kiefer A.F."/>
            <person name="Nichols A."/>
            <person name="Cepeda A.J."/>
            <person name="Yan W."/>
            <person name="Fan B."/>
            <person name="Jiang Y."/>
            <person name="Adhikari A."/>
            <person name="Zheng C.-J."/>
            <person name="Schuster L."/>
            <person name="Cowan T.M."/>
            <person name="Smanski M.J."/>
            <person name="Chevrette M.G."/>
            <person name="De Carvalho L.P.S."/>
            <person name="Shen B."/>
        </authorList>
    </citation>
    <scope>NUCLEOTIDE SEQUENCE [LARGE SCALE GENOMIC DNA]</scope>
    <source>
        <strain evidence="1 2">NPDC001281</strain>
    </source>
</reference>
<gene>
    <name evidence="1" type="ORF">ACFY05_40515</name>
</gene>